<dbReference type="InterPro" id="IPR003265">
    <property type="entry name" value="HhH-GPD_domain"/>
</dbReference>
<dbReference type="Gene3D" id="1.10.340.30">
    <property type="entry name" value="Hypothetical protein, domain 2"/>
    <property type="match status" value="1"/>
</dbReference>
<keyword evidence="1" id="KW-0004">4Fe-4S</keyword>
<keyword evidence="3" id="KW-0227">DNA damage</keyword>
<dbReference type="Gene3D" id="1.10.1670.10">
    <property type="entry name" value="Helix-hairpin-Helix base-excision DNA repair enzymes (C-terminal)"/>
    <property type="match status" value="1"/>
</dbReference>
<keyword evidence="6" id="KW-0411">Iron-sulfur</keyword>
<sequence length="248" mass="27611">MQDPFDFIAADVASWTDPLTQHFGRLVGEQRRRPLAQLVKSMISSRTRDEVSLEAYRRLGRRWPRALDLARASPAAIEETIFDVTFPDKKAEYLPTALRMIEAQVPDLDLDCLTLFTLDEALGWLERLPGVGRKVAAATLNASTLGLRVFIVDSHVHRVLVRLGFIPRTATPRTASERVTASSPSLDAEDLLQLFAQMKRLGQTICRLEAPQCPLCPLIDHCRTAKAMDAEPPHAYTEPFPGGPRQSG</sequence>
<accession>A0A6J4SDG3</accession>
<protein>
    <submittedName>
        <fullName evidence="9">Endonuclease III</fullName>
        <ecNumber evidence="9">4.2.99.18</ecNumber>
    </submittedName>
</protein>
<evidence type="ECO:0000259" key="8">
    <source>
        <dbReference type="SMART" id="SM00478"/>
    </source>
</evidence>
<dbReference type="GO" id="GO:0051539">
    <property type="term" value="F:4 iron, 4 sulfur cluster binding"/>
    <property type="evidence" value="ECO:0007669"/>
    <property type="project" value="UniProtKB-KW"/>
</dbReference>
<evidence type="ECO:0000256" key="5">
    <source>
        <dbReference type="ARBA" id="ARBA00023004"/>
    </source>
</evidence>
<keyword evidence="9" id="KW-0255">Endonuclease</keyword>
<keyword evidence="2" id="KW-0479">Metal-binding</keyword>
<organism evidence="9">
    <name type="scientific">uncultured Sphingomonadaceae bacterium</name>
    <dbReference type="NCBI Taxonomy" id="169976"/>
    <lineage>
        <taxon>Bacteria</taxon>
        <taxon>Pseudomonadati</taxon>
        <taxon>Pseudomonadota</taxon>
        <taxon>Alphaproteobacteria</taxon>
        <taxon>Sphingomonadales</taxon>
        <taxon>Sphingomonadaceae</taxon>
        <taxon>environmental samples</taxon>
    </lineage>
</organism>
<dbReference type="InterPro" id="IPR011257">
    <property type="entry name" value="DNA_glycosylase"/>
</dbReference>
<keyword evidence="7" id="KW-0326">Glycosidase</keyword>
<dbReference type="PIRSF" id="PIRSF001435">
    <property type="entry name" value="Nth"/>
    <property type="match status" value="1"/>
</dbReference>
<evidence type="ECO:0000313" key="9">
    <source>
        <dbReference type="EMBL" id="CAA9496445.1"/>
    </source>
</evidence>
<dbReference type="AlphaFoldDB" id="A0A6J4SDG3"/>
<keyword evidence="5" id="KW-0408">Iron</keyword>
<proteinExistence type="predicted"/>
<evidence type="ECO:0000256" key="6">
    <source>
        <dbReference type="ARBA" id="ARBA00023014"/>
    </source>
</evidence>
<gene>
    <name evidence="9" type="ORF">AVDCRST_MAG91-809</name>
</gene>
<dbReference type="Pfam" id="PF00730">
    <property type="entry name" value="HhH-GPD"/>
    <property type="match status" value="1"/>
</dbReference>
<dbReference type="CDD" id="cd00056">
    <property type="entry name" value="ENDO3c"/>
    <property type="match status" value="1"/>
</dbReference>
<reference evidence="9" key="1">
    <citation type="submission" date="2020-02" db="EMBL/GenBank/DDBJ databases">
        <authorList>
            <person name="Meier V. D."/>
        </authorList>
    </citation>
    <scope>NUCLEOTIDE SEQUENCE</scope>
    <source>
        <strain evidence="9">AVDCRST_MAG91</strain>
    </source>
</reference>
<dbReference type="GO" id="GO:0006285">
    <property type="term" value="P:base-excision repair, AP site formation"/>
    <property type="evidence" value="ECO:0007669"/>
    <property type="project" value="TreeGrafter"/>
</dbReference>
<dbReference type="SMART" id="SM00478">
    <property type="entry name" value="ENDO3c"/>
    <property type="match status" value="1"/>
</dbReference>
<keyword evidence="9" id="KW-0540">Nuclease</keyword>
<name>A0A6J4SDG3_9SPHN</name>
<evidence type="ECO:0000256" key="3">
    <source>
        <dbReference type="ARBA" id="ARBA00022763"/>
    </source>
</evidence>
<dbReference type="PANTHER" id="PTHR10359">
    <property type="entry name" value="A/G-SPECIFIC ADENINE GLYCOSYLASE/ENDONUCLEASE III"/>
    <property type="match status" value="1"/>
</dbReference>
<dbReference type="PANTHER" id="PTHR10359:SF18">
    <property type="entry name" value="ENDONUCLEASE III"/>
    <property type="match status" value="1"/>
</dbReference>
<dbReference type="SUPFAM" id="SSF48150">
    <property type="entry name" value="DNA-glycosylase"/>
    <property type="match status" value="1"/>
</dbReference>
<keyword evidence="4" id="KW-0378">Hydrolase</keyword>
<dbReference type="EMBL" id="CADCVX010000187">
    <property type="protein sequence ID" value="CAA9496445.1"/>
    <property type="molecule type" value="Genomic_DNA"/>
</dbReference>
<evidence type="ECO:0000256" key="1">
    <source>
        <dbReference type="ARBA" id="ARBA00022485"/>
    </source>
</evidence>
<evidence type="ECO:0000256" key="4">
    <source>
        <dbReference type="ARBA" id="ARBA00022801"/>
    </source>
</evidence>
<dbReference type="EC" id="4.2.99.18" evidence="9"/>
<dbReference type="InterPro" id="IPR023170">
    <property type="entry name" value="HhH_base_excis_C"/>
</dbReference>
<evidence type="ECO:0000256" key="7">
    <source>
        <dbReference type="ARBA" id="ARBA00023295"/>
    </source>
</evidence>
<dbReference type="GO" id="GO:0019104">
    <property type="term" value="F:DNA N-glycosylase activity"/>
    <property type="evidence" value="ECO:0007669"/>
    <property type="project" value="TreeGrafter"/>
</dbReference>
<evidence type="ECO:0000256" key="2">
    <source>
        <dbReference type="ARBA" id="ARBA00022723"/>
    </source>
</evidence>
<dbReference type="GO" id="GO:0046872">
    <property type="term" value="F:metal ion binding"/>
    <property type="evidence" value="ECO:0007669"/>
    <property type="project" value="UniProtKB-KW"/>
</dbReference>
<feature type="domain" description="HhH-GPD" evidence="8">
    <location>
        <begin position="43"/>
        <end position="204"/>
    </location>
</feature>
<dbReference type="GO" id="GO:0140078">
    <property type="term" value="F:class I DNA-(apurinic or apyrimidinic site) endonuclease activity"/>
    <property type="evidence" value="ECO:0007669"/>
    <property type="project" value="UniProtKB-EC"/>
</dbReference>
<keyword evidence="9" id="KW-0456">Lyase</keyword>